<dbReference type="Proteomes" id="UP000194577">
    <property type="component" value="Unassembled WGS sequence"/>
</dbReference>
<dbReference type="RefSeq" id="WP_086615857.1">
    <property type="nucleotide sequence ID" value="NZ_MTPX02000013.1"/>
</dbReference>
<comment type="caution">
    <text evidence="2">The sequence shown here is derived from an EMBL/GenBank/DDBJ whole genome shotgun (WGS) entry which is preliminary data.</text>
</comment>
<sequence length="1036" mass="113286">MTEPVKIPFAGEAAQPAAPTSLEALRATIAEPPIEYRPELRWWLAEGLHTDATIRHEIAAAYRLGFGGMEFLAMPEENIDESRYGWGSEEWTHDSHTVVAETTARGMSFSFTSGTNWSNANLPTITPDDPAAAQELNVEYEAVSRRRSGPLPRVDLGADRGESAVPGDRVSPKQQHLVAVVAAVVADSGTATSDSSAPASDGTATVPGADGGASTAAAQAPAPVIDVATLTNLTAHVTGDEGAEALDWTPPDSRDWRLFVFWMHGTGQTASPSTSVNYTVNYLDRDGVDAVIDYWHDVVLTDDLKADIARNPRAQMYMDSLELSTWGEGGMFWGHCVADEFHARRSYDITPWLPLLVRSAPQMAVSTRYRFEPDAAHRMEVAKVRHDYVATLTDLYIEHMLQPFAEFLHEQGIALRAEISYGLPFELTRPGAAVDGIETESLEFGSQIDAYRLMAGPAHLLGKQYSSETGATTRNHMLPHRFYDQIINTQLAAGITKTVLHGWSSPAGAEGTTEWPGHEGMLPMFSERFDTRQPAAEFYPLWNRAIGRMQQVLRRGRPRIDVGILRTDHFTDNSSGMMFYDGERRIPDEDAYGRMWMRNRQNHWWRDLGMQDAGWGYEFLDGSLLLREDVTFADGVVQPDGPGYQALIVYQETLDADVAARLLDWARVGLRVLIVNGASELKRLETGEYFHYATAAARTPGRDGRDAELAATMAALKALPSVAEIDDPARTVAALRGLGVTGYHEFAAPNQNLLAYERSDGDLTHVYVYHFLYETGPNTDVELRLPGAGTVYQLDQWSGRFHELGDAHTEPLGPEHSDVTIVPVHLRPGEATVITLDRSAGYSLGESGTVPSVVAELPRWDITVESWDAGPDELIEEDRSLGYVTREVRPTTAVTRLHSASNTLAPWKDLNGVGPEVSGVGEYRTTLVLDALPAERLLLDLGDVCGGLGSVSVNGSAPVGFDTSAPRVDVTGLLHAGSNDVVVRVSSSLSNRLRARGYYEAIPDVSAMLSGLPYRPHDVPVREYGLLGPVCLLSEA</sequence>
<protein>
    <recommendedName>
        <fullName evidence="4">Alpha-L-rhamnosidase</fullName>
    </recommendedName>
</protein>
<evidence type="ECO:0000256" key="1">
    <source>
        <dbReference type="SAM" id="MobiDB-lite"/>
    </source>
</evidence>
<feature type="region of interest" description="Disordered" evidence="1">
    <location>
        <begin position="190"/>
        <end position="215"/>
    </location>
</feature>
<accession>A0ABX4MDL2</accession>
<dbReference type="InterPro" id="IPR008979">
    <property type="entry name" value="Galactose-bd-like_sf"/>
</dbReference>
<keyword evidence="3" id="KW-1185">Reference proteome</keyword>
<dbReference type="SUPFAM" id="SSF49785">
    <property type="entry name" value="Galactose-binding domain-like"/>
    <property type="match status" value="1"/>
</dbReference>
<dbReference type="Gene3D" id="2.60.120.260">
    <property type="entry name" value="Galactose-binding domain-like"/>
    <property type="match status" value="1"/>
</dbReference>
<evidence type="ECO:0000313" key="3">
    <source>
        <dbReference type="Proteomes" id="UP000194577"/>
    </source>
</evidence>
<dbReference type="InterPro" id="IPR053161">
    <property type="entry name" value="Ulvan_degrading_GH"/>
</dbReference>
<reference evidence="2 3" key="1">
    <citation type="submission" date="2017-10" db="EMBL/GenBank/DDBJ databases">
        <title>Draft genome sequence of cellulolytic Actinomyces sp CtC72 isolated from cattle rumen fluid.</title>
        <authorList>
            <person name="Joshi A.J."/>
            <person name="Vasudevan G."/>
            <person name="Lanjekar V.B."/>
            <person name="Hivarkar S."/>
            <person name="Engineer A."/>
            <person name="Pore S.D."/>
            <person name="Dhakephalkar P.K."/>
            <person name="Dagar S."/>
        </authorList>
    </citation>
    <scope>NUCLEOTIDE SEQUENCE [LARGE SCALE GENOMIC DNA]</scope>
    <source>
        <strain evidence="3">CtC72</strain>
    </source>
</reference>
<dbReference type="Pfam" id="PF17132">
    <property type="entry name" value="Glyco_hydro_106"/>
    <property type="match status" value="1"/>
</dbReference>
<dbReference type="PANTHER" id="PTHR36848:SF2">
    <property type="entry name" value="SECRETED PROTEIN"/>
    <property type="match status" value="1"/>
</dbReference>
<gene>
    <name evidence="2" type="ORF">BW737_001835</name>
</gene>
<proteinExistence type="predicted"/>
<feature type="region of interest" description="Disordered" evidence="1">
    <location>
        <begin position="149"/>
        <end position="172"/>
    </location>
</feature>
<name>A0ABX4MDL2_9ACTO</name>
<dbReference type="EMBL" id="MTPX02000013">
    <property type="protein sequence ID" value="PHP53555.1"/>
    <property type="molecule type" value="Genomic_DNA"/>
</dbReference>
<dbReference type="PANTHER" id="PTHR36848">
    <property type="entry name" value="DNA-BINDING PROTEIN (PUTATIVE SECRETED PROTEIN)-RELATED"/>
    <property type="match status" value="1"/>
</dbReference>
<organism evidence="2 3">
    <name type="scientific">Actinomyces ruminis</name>
    <dbReference type="NCBI Taxonomy" id="1937003"/>
    <lineage>
        <taxon>Bacteria</taxon>
        <taxon>Bacillati</taxon>
        <taxon>Actinomycetota</taxon>
        <taxon>Actinomycetes</taxon>
        <taxon>Actinomycetales</taxon>
        <taxon>Actinomycetaceae</taxon>
        <taxon>Actinomyces</taxon>
    </lineage>
</organism>
<evidence type="ECO:0008006" key="4">
    <source>
        <dbReference type="Google" id="ProtNLM"/>
    </source>
</evidence>
<evidence type="ECO:0000313" key="2">
    <source>
        <dbReference type="EMBL" id="PHP53555.1"/>
    </source>
</evidence>